<dbReference type="InterPro" id="IPR050117">
    <property type="entry name" value="MAPK"/>
</dbReference>
<organism evidence="5">
    <name type="scientific">Percolomonas cosmopolitus</name>
    <dbReference type="NCBI Taxonomy" id="63605"/>
    <lineage>
        <taxon>Eukaryota</taxon>
        <taxon>Discoba</taxon>
        <taxon>Heterolobosea</taxon>
        <taxon>Tetramitia</taxon>
        <taxon>Eutetramitia</taxon>
        <taxon>Percolomonadidae</taxon>
        <taxon>Percolomonas</taxon>
    </lineage>
</organism>
<evidence type="ECO:0000259" key="4">
    <source>
        <dbReference type="PROSITE" id="PS50011"/>
    </source>
</evidence>
<feature type="compositionally biased region" description="Basic residues" evidence="3">
    <location>
        <begin position="408"/>
        <end position="419"/>
    </location>
</feature>
<dbReference type="Gene3D" id="3.30.200.20">
    <property type="entry name" value="Phosphorylase Kinase, domain 1"/>
    <property type="match status" value="1"/>
</dbReference>
<dbReference type="InterPro" id="IPR011009">
    <property type="entry name" value="Kinase-like_dom_sf"/>
</dbReference>
<dbReference type="FunFam" id="3.30.200.20:FF:000271">
    <property type="entry name" value="MAPK/MAK/MRK overlapping kinase"/>
    <property type="match status" value="1"/>
</dbReference>
<dbReference type="SUPFAM" id="SSF56112">
    <property type="entry name" value="Protein kinase-like (PK-like)"/>
    <property type="match status" value="1"/>
</dbReference>
<dbReference type="Pfam" id="PF00069">
    <property type="entry name" value="Pkinase"/>
    <property type="match status" value="1"/>
</dbReference>
<dbReference type="Gene3D" id="1.10.510.10">
    <property type="entry name" value="Transferase(Phosphotransferase) domain 1"/>
    <property type="match status" value="1"/>
</dbReference>
<dbReference type="AlphaFoldDB" id="A0A7S1KT74"/>
<proteinExistence type="predicted"/>
<keyword evidence="1" id="KW-0547">Nucleotide-binding</keyword>
<dbReference type="InterPro" id="IPR008271">
    <property type="entry name" value="Ser/Thr_kinase_AS"/>
</dbReference>
<dbReference type="InterPro" id="IPR000719">
    <property type="entry name" value="Prot_kinase_dom"/>
</dbReference>
<feature type="compositionally biased region" description="Low complexity" evidence="3">
    <location>
        <begin position="306"/>
        <end position="316"/>
    </location>
</feature>
<accession>A0A7S1KT74</accession>
<sequence length="495" mass="55617">MQFLSYNIIGKKGEGTFSQVLKAQHIKNNKLVAIKCMKNVFKDIEQVNRLREIQALRRLSPHANIIQLLEVLYDKATGKLALVFELMDMNMYELIGSRETYLAEDKIKKYMYQLMKSMEHMHRNGIFHRDIKPENLLIMDECLKLADFGSCRGIYSKQPYTEYISTRWYRAPECLLTDGYYNHKMDIWGVGCVFFEVIALYPLFPGQDEIDQIHKIHNVLGTPSEKMLSKFRKHASAHMDFNFPKKKGTGLRKLLPKASPECLDLLEKMLAYNPDDRITSRQALRHPYFKELRESERKLASRKRSVTSNHSSSRSSTADGGTGGVNSPSAHPSPGGANVPSGAVSSQSSHSRNTQFDSSLSSTNHSTATNEQSYHGNLPALGKKDGHKTKNAYSHHHHNGTGSSSHKSSLKQKTKKTSLRHSTFPIKTDASSKAGGSLSSSNHVSLPSVYSKSTTNSNSMNLKKSHKRTKKRKNGQSTYKQYGAHRSGNRGTGGF</sequence>
<dbReference type="FunFam" id="1.10.510.10:FF:000773">
    <property type="entry name" value="MOK protein kinase"/>
    <property type="match status" value="1"/>
</dbReference>
<keyword evidence="2" id="KW-0067">ATP-binding</keyword>
<feature type="domain" description="Protein kinase" evidence="4">
    <location>
        <begin position="6"/>
        <end position="289"/>
    </location>
</feature>
<evidence type="ECO:0000256" key="2">
    <source>
        <dbReference type="ARBA" id="ARBA00022840"/>
    </source>
</evidence>
<feature type="compositionally biased region" description="Low complexity" evidence="3">
    <location>
        <begin position="431"/>
        <end position="451"/>
    </location>
</feature>
<evidence type="ECO:0000256" key="3">
    <source>
        <dbReference type="SAM" id="MobiDB-lite"/>
    </source>
</evidence>
<protein>
    <recommendedName>
        <fullName evidence="4">Protein kinase domain-containing protein</fullName>
    </recommendedName>
</protein>
<feature type="compositionally biased region" description="Polar residues" evidence="3">
    <location>
        <begin position="343"/>
        <end position="375"/>
    </location>
</feature>
<evidence type="ECO:0000256" key="1">
    <source>
        <dbReference type="ARBA" id="ARBA00022741"/>
    </source>
</evidence>
<dbReference type="CDD" id="cd07831">
    <property type="entry name" value="STKc_MOK"/>
    <property type="match status" value="1"/>
</dbReference>
<dbReference type="GO" id="GO:0004672">
    <property type="term" value="F:protein kinase activity"/>
    <property type="evidence" value="ECO:0007669"/>
    <property type="project" value="InterPro"/>
</dbReference>
<feature type="compositionally biased region" description="Basic residues" evidence="3">
    <location>
        <begin position="463"/>
        <end position="474"/>
    </location>
</feature>
<reference evidence="5" key="1">
    <citation type="submission" date="2021-01" db="EMBL/GenBank/DDBJ databases">
        <authorList>
            <person name="Corre E."/>
            <person name="Pelletier E."/>
            <person name="Niang G."/>
            <person name="Scheremetjew M."/>
            <person name="Finn R."/>
            <person name="Kale V."/>
            <person name="Holt S."/>
            <person name="Cochrane G."/>
            <person name="Meng A."/>
            <person name="Brown T."/>
            <person name="Cohen L."/>
        </authorList>
    </citation>
    <scope>NUCLEOTIDE SEQUENCE</scope>
    <source>
        <strain evidence="5">WS</strain>
    </source>
</reference>
<feature type="region of interest" description="Disordered" evidence="3">
    <location>
        <begin position="295"/>
        <end position="495"/>
    </location>
</feature>
<feature type="compositionally biased region" description="Basic residues" evidence="3">
    <location>
        <begin position="385"/>
        <end position="399"/>
    </location>
</feature>
<evidence type="ECO:0000313" key="5">
    <source>
        <dbReference type="EMBL" id="CAD9084232.1"/>
    </source>
</evidence>
<feature type="compositionally biased region" description="Polar residues" evidence="3">
    <location>
        <begin position="452"/>
        <end position="462"/>
    </location>
</feature>
<name>A0A7S1KT74_9EUKA</name>
<dbReference type="GO" id="GO:0005524">
    <property type="term" value="F:ATP binding"/>
    <property type="evidence" value="ECO:0007669"/>
    <property type="project" value="UniProtKB-KW"/>
</dbReference>
<dbReference type="EMBL" id="HBGD01009083">
    <property type="protein sequence ID" value="CAD9084232.1"/>
    <property type="molecule type" value="Transcribed_RNA"/>
</dbReference>
<dbReference type="PANTHER" id="PTHR24055">
    <property type="entry name" value="MITOGEN-ACTIVATED PROTEIN KINASE"/>
    <property type="match status" value="1"/>
</dbReference>
<dbReference type="PROSITE" id="PS00108">
    <property type="entry name" value="PROTEIN_KINASE_ST"/>
    <property type="match status" value="1"/>
</dbReference>
<gene>
    <name evidence="5" type="ORF">PCOS0759_LOCUS7486</name>
</gene>
<dbReference type="PROSITE" id="PS50011">
    <property type="entry name" value="PROTEIN_KINASE_DOM"/>
    <property type="match status" value="1"/>
</dbReference>
<dbReference type="SMART" id="SM00220">
    <property type="entry name" value="S_TKc"/>
    <property type="match status" value="1"/>
</dbReference>